<keyword evidence="5" id="KW-0813">Transport</keyword>
<dbReference type="Proteomes" id="UP001219037">
    <property type="component" value="Chromosome"/>
</dbReference>
<evidence type="ECO:0000259" key="8">
    <source>
        <dbReference type="SMART" id="SM00893"/>
    </source>
</evidence>
<comment type="function">
    <text evidence="7">The electron transfer flavoprotein serves as a specific electron acceptor for other dehydrogenases. It transfers the electrons to the main respiratory chain via ETF-ubiquinone oxidoreductase (ETF dehydrogenase).</text>
</comment>
<evidence type="ECO:0000256" key="3">
    <source>
        <dbReference type="ARBA" id="ARBA00011355"/>
    </source>
</evidence>
<dbReference type="SMART" id="SM00893">
    <property type="entry name" value="ETF"/>
    <property type="match status" value="1"/>
</dbReference>
<comment type="cofactor">
    <cofactor evidence="1">
        <name>FAD</name>
        <dbReference type="ChEBI" id="CHEBI:57692"/>
    </cofactor>
</comment>
<dbReference type="RefSeq" id="WP_278159701.1">
    <property type="nucleotide sequence ID" value="NZ_CP121252.1"/>
</dbReference>
<dbReference type="Pfam" id="PF01012">
    <property type="entry name" value="ETF"/>
    <property type="match status" value="1"/>
</dbReference>
<name>A0ABY8H9N4_9MICC</name>
<evidence type="ECO:0000256" key="7">
    <source>
        <dbReference type="ARBA" id="ARBA00025649"/>
    </source>
</evidence>
<gene>
    <name evidence="9" type="ORF">P8192_02180</name>
</gene>
<evidence type="ECO:0000313" key="10">
    <source>
        <dbReference type="Proteomes" id="UP001219037"/>
    </source>
</evidence>
<sequence length="274" mass="29057">MHLIVLVKWAPDAQQARHLTDSHHMDRGEGILSELDEYPLETALQLREALTSPDAADSAPTVRITALTMGPAGAAAAVKKALQMGADDAVHLSDSALTGADVAATSLALRHVVETLSSTTEESMQQLVLTGMASTDGETAAVPAQLAERLGWTLVTRTTEVSLDPASATLIAVRHTETETQRVSALLPAVVTVTDQANTPRYPSFKAIMAAKKKPSETWSLSDIGLDAAELTNRVQVLEAAPRPPREAGRILTDEGDGAAVTELVEFLSARRLI</sequence>
<dbReference type="InterPro" id="IPR033948">
    <property type="entry name" value="ETF_beta_N"/>
</dbReference>
<evidence type="ECO:0000313" key="9">
    <source>
        <dbReference type="EMBL" id="WFP17873.1"/>
    </source>
</evidence>
<dbReference type="Gene3D" id="3.40.50.620">
    <property type="entry name" value="HUPs"/>
    <property type="match status" value="1"/>
</dbReference>
<organism evidence="9 10">
    <name type="scientific">Citricoccus muralis</name>
    <dbReference type="NCBI Taxonomy" id="169134"/>
    <lineage>
        <taxon>Bacteria</taxon>
        <taxon>Bacillati</taxon>
        <taxon>Actinomycetota</taxon>
        <taxon>Actinomycetes</taxon>
        <taxon>Micrococcales</taxon>
        <taxon>Micrococcaceae</taxon>
        <taxon>Citricoccus</taxon>
    </lineage>
</organism>
<dbReference type="PANTHER" id="PTHR21294:SF8">
    <property type="entry name" value="ELECTRON TRANSFER FLAVOPROTEIN SUBUNIT BETA"/>
    <property type="match status" value="1"/>
</dbReference>
<protein>
    <recommendedName>
        <fullName evidence="4">Electron transfer flavoprotein subunit beta</fullName>
    </recommendedName>
</protein>
<dbReference type="PIRSF" id="PIRSF000090">
    <property type="entry name" value="Beta-ETF"/>
    <property type="match status" value="1"/>
</dbReference>
<feature type="domain" description="Electron transfer flavoprotein alpha/beta-subunit N-terminal" evidence="8">
    <location>
        <begin position="22"/>
        <end position="228"/>
    </location>
</feature>
<dbReference type="InterPro" id="IPR014730">
    <property type="entry name" value="ETF_a/b_N"/>
</dbReference>
<keyword evidence="6" id="KW-0249">Electron transport</keyword>
<dbReference type="InterPro" id="IPR014729">
    <property type="entry name" value="Rossmann-like_a/b/a_fold"/>
</dbReference>
<evidence type="ECO:0000256" key="6">
    <source>
        <dbReference type="ARBA" id="ARBA00022982"/>
    </source>
</evidence>
<keyword evidence="10" id="KW-1185">Reference proteome</keyword>
<reference evidence="9 10" key="1">
    <citation type="submission" date="2023-04" db="EMBL/GenBank/DDBJ databases">
        <title>Funneling lignin-derived compounds into biodiesel using alkali-halophilic Citricoccus sp. P2.</title>
        <authorList>
            <person name="Luo C.-B."/>
        </authorList>
    </citation>
    <scope>NUCLEOTIDE SEQUENCE [LARGE SCALE GENOMIC DNA]</scope>
    <source>
        <strain evidence="9 10">P2</strain>
    </source>
</reference>
<proteinExistence type="inferred from homology"/>
<dbReference type="InterPro" id="IPR012255">
    <property type="entry name" value="ETF_b"/>
</dbReference>
<comment type="similarity">
    <text evidence="2">Belongs to the ETF beta-subunit/FixA family.</text>
</comment>
<dbReference type="PANTHER" id="PTHR21294">
    <property type="entry name" value="ELECTRON TRANSFER FLAVOPROTEIN BETA-SUBUNIT"/>
    <property type="match status" value="1"/>
</dbReference>
<evidence type="ECO:0000256" key="4">
    <source>
        <dbReference type="ARBA" id="ARBA00016797"/>
    </source>
</evidence>
<accession>A0ABY8H9N4</accession>
<dbReference type="SUPFAM" id="SSF52402">
    <property type="entry name" value="Adenine nucleotide alpha hydrolases-like"/>
    <property type="match status" value="1"/>
</dbReference>
<dbReference type="EMBL" id="CP121252">
    <property type="protein sequence ID" value="WFP17873.1"/>
    <property type="molecule type" value="Genomic_DNA"/>
</dbReference>
<evidence type="ECO:0000256" key="5">
    <source>
        <dbReference type="ARBA" id="ARBA00022448"/>
    </source>
</evidence>
<dbReference type="CDD" id="cd01714">
    <property type="entry name" value="ETF_beta"/>
    <property type="match status" value="1"/>
</dbReference>
<evidence type="ECO:0000256" key="1">
    <source>
        <dbReference type="ARBA" id="ARBA00001974"/>
    </source>
</evidence>
<evidence type="ECO:0000256" key="2">
    <source>
        <dbReference type="ARBA" id="ARBA00007557"/>
    </source>
</evidence>
<comment type="subunit">
    <text evidence="3">Heterodimer of an alpha and a beta subunit.</text>
</comment>